<feature type="chain" id="PRO_5040163001" description="DAGKc domain-containing protein" evidence="1">
    <location>
        <begin position="16"/>
        <end position="264"/>
    </location>
</feature>
<dbReference type="GO" id="GO:0046512">
    <property type="term" value="P:sphingosine biosynthetic process"/>
    <property type="evidence" value="ECO:0007669"/>
    <property type="project" value="TreeGrafter"/>
</dbReference>
<feature type="domain" description="DAGKc" evidence="2">
    <location>
        <begin position="70"/>
        <end position="220"/>
    </location>
</feature>
<dbReference type="InterPro" id="IPR050187">
    <property type="entry name" value="Lipid_Phosphate_FormReg"/>
</dbReference>
<sequence>MLFTFFIAIFLFLLAWKILYIQRNAQKRQHTQVCTLMGNALCCCCHKSNEEQNAQLTDVILSRQPPVSENTRGNLLVFINPHSGRGKSLETFVNTVAPRLDKNSIRYEVVITTGPNHAKTYLSTKKDLGKFNGIVILSGDGLVFEALNGLMLRDDAFQMFPSLPIGVIPSGSGNGLLSSILAKYKESLEPKNVMTKAIEFVTSPSAKAEAVALLQIKTDTADLVGFLSIGWGLMADIDIESERWRKSLGAHRFTASGFIRSACK</sequence>
<feature type="signal peptide" evidence="1">
    <location>
        <begin position="1"/>
        <end position="15"/>
    </location>
</feature>
<dbReference type="Proteomes" id="UP001152747">
    <property type="component" value="Unassembled WGS sequence"/>
</dbReference>
<proteinExistence type="predicted"/>
<dbReference type="GO" id="GO:0001727">
    <property type="term" value="F:lipid kinase activity"/>
    <property type="evidence" value="ECO:0007669"/>
    <property type="project" value="TreeGrafter"/>
</dbReference>
<dbReference type="OrthoDB" id="3853857at2759"/>
<dbReference type="PANTHER" id="PTHR12358:SF112">
    <property type="entry name" value="LD11247P-RELATED"/>
    <property type="match status" value="1"/>
</dbReference>
<evidence type="ECO:0000259" key="2">
    <source>
        <dbReference type="PROSITE" id="PS50146"/>
    </source>
</evidence>
<dbReference type="InterPro" id="IPR017438">
    <property type="entry name" value="ATP-NAD_kinase_N"/>
</dbReference>
<dbReference type="Gene3D" id="3.40.50.10330">
    <property type="entry name" value="Probable inorganic polyphosphate/atp-NAD kinase, domain 1"/>
    <property type="match status" value="1"/>
</dbReference>
<keyword evidence="1" id="KW-0732">Signal</keyword>
<organism evidence="3 4">
    <name type="scientific">Caenorhabditis angaria</name>
    <dbReference type="NCBI Taxonomy" id="860376"/>
    <lineage>
        <taxon>Eukaryota</taxon>
        <taxon>Metazoa</taxon>
        <taxon>Ecdysozoa</taxon>
        <taxon>Nematoda</taxon>
        <taxon>Chromadorea</taxon>
        <taxon>Rhabditida</taxon>
        <taxon>Rhabditina</taxon>
        <taxon>Rhabditomorpha</taxon>
        <taxon>Rhabditoidea</taxon>
        <taxon>Rhabditidae</taxon>
        <taxon>Peloderinae</taxon>
        <taxon>Caenorhabditis</taxon>
    </lineage>
</organism>
<name>A0A9P1I8U3_9PELO</name>
<dbReference type="GO" id="GO:0005737">
    <property type="term" value="C:cytoplasm"/>
    <property type="evidence" value="ECO:0007669"/>
    <property type="project" value="TreeGrafter"/>
</dbReference>
<dbReference type="Gene3D" id="2.60.200.40">
    <property type="match status" value="1"/>
</dbReference>
<protein>
    <recommendedName>
        <fullName evidence="2">DAGKc domain-containing protein</fullName>
    </recommendedName>
</protein>
<evidence type="ECO:0000313" key="4">
    <source>
        <dbReference type="Proteomes" id="UP001152747"/>
    </source>
</evidence>
<dbReference type="PANTHER" id="PTHR12358">
    <property type="entry name" value="SPHINGOSINE KINASE"/>
    <property type="match status" value="1"/>
</dbReference>
<dbReference type="SMART" id="SM00046">
    <property type="entry name" value="DAGKc"/>
    <property type="match status" value="1"/>
</dbReference>
<keyword evidence="4" id="KW-1185">Reference proteome</keyword>
<dbReference type="Pfam" id="PF00781">
    <property type="entry name" value="DAGK_cat"/>
    <property type="match status" value="1"/>
</dbReference>
<dbReference type="InterPro" id="IPR016064">
    <property type="entry name" value="NAD/diacylglycerol_kinase_sf"/>
</dbReference>
<comment type="caution">
    <text evidence="3">The sequence shown here is derived from an EMBL/GenBank/DDBJ whole genome shotgun (WGS) entry which is preliminary data.</text>
</comment>
<accession>A0A9P1I8U3</accession>
<reference evidence="3" key="1">
    <citation type="submission" date="2022-11" db="EMBL/GenBank/DDBJ databases">
        <authorList>
            <person name="Kikuchi T."/>
        </authorList>
    </citation>
    <scope>NUCLEOTIDE SEQUENCE</scope>
    <source>
        <strain evidence="3">PS1010</strain>
    </source>
</reference>
<dbReference type="InterPro" id="IPR001206">
    <property type="entry name" value="Diacylglycerol_kinase_cat_dom"/>
</dbReference>
<evidence type="ECO:0000313" key="3">
    <source>
        <dbReference type="EMBL" id="CAI5440600.1"/>
    </source>
</evidence>
<dbReference type="AlphaFoldDB" id="A0A9P1I8U3"/>
<dbReference type="EMBL" id="CANHGI010000002">
    <property type="protein sequence ID" value="CAI5440600.1"/>
    <property type="molecule type" value="Genomic_DNA"/>
</dbReference>
<evidence type="ECO:0000256" key="1">
    <source>
        <dbReference type="SAM" id="SignalP"/>
    </source>
</evidence>
<gene>
    <name evidence="3" type="ORF">CAMP_LOCUS3237</name>
</gene>
<dbReference type="GO" id="GO:0016020">
    <property type="term" value="C:membrane"/>
    <property type="evidence" value="ECO:0007669"/>
    <property type="project" value="TreeGrafter"/>
</dbReference>
<dbReference type="PROSITE" id="PS50146">
    <property type="entry name" value="DAGK"/>
    <property type="match status" value="1"/>
</dbReference>
<dbReference type="SUPFAM" id="SSF111331">
    <property type="entry name" value="NAD kinase/diacylglycerol kinase-like"/>
    <property type="match status" value="1"/>
</dbReference>